<sequence>MRARARAIACALVAHGCRLMAAASRATIARGRPMITRRCTPLGAKEMRAGRASRPVNGRLLLRAVANVGRCDVGRRCARWAIFVSCLAHGCATGWRNHWPTPAYWTRNWLHGDARPCVALGATIARLPHAKFVVALPPAAAAPTKLRRCRDG</sequence>
<evidence type="ECO:0000313" key="2">
    <source>
        <dbReference type="Proteomes" id="UP000250235"/>
    </source>
</evidence>
<dbReference type="Proteomes" id="UP000250235">
    <property type="component" value="Unassembled WGS sequence"/>
</dbReference>
<gene>
    <name evidence="1" type="ORF">F511_46477</name>
</gene>
<dbReference type="EMBL" id="KV115564">
    <property type="protein sequence ID" value="KZT76499.1"/>
    <property type="molecule type" value="Genomic_DNA"/>
</dbReference>
<protein>
    <submittedName>
        <fullName evidence="1">Clavaminate synthase-like protein</fullName>
    </submittedName>
</protein>
<accession>A0A2Z6ZTY6</accession>
<proteinExistence type="predicted"/>
<keyword evidence="2" id="KW-1185">Reference proteome</keyword>
<organism evidence="1 2">
    <name type="scientific">Dorcoceras hygrometricum</name>
    <dbReference type="NCBI Taxonomy" id="472368"/>
    <lineage>
        <taxon>Eukaryota</taxon>
        <taxon>Viridiplantae</taxon>
        <taxon>Streptophyta</taxon>
        <taxon>Embryophyta</taxon>
        <taxon>Tracheophyta</taxon>
        <taxon>Spermatophyta</taxon>
        <taxon>Magnoliopsida</taxon>
        <taxon>eudicotyledons</taxon>
        <taxon>Gunneridae</taxon>
        <taxon>Pentapetalae</taxon>
        <taxon>asterids</taxon>
        <taxon>lamiids</taxon>
        <taxon>Lamiales</taxon>
        <taxon>Gesneriaceae</taxon>
        <taxon>Didymocarpoideae</taxon>
        <taxon>Trichosporeae</taxon>
        <taxon>Loxocarpinae</taxon>
        <taxon>Dorcoceras</taxon>
    </lineage>
</organism>
<reference evidence="1 2" key="1">
    <citation type="journal article" date="2015" name="Proc. Natl. Acad. Sci. U.S.A.">
        <title>The resurrection genome of Boea hygrometrica: A blueprint for survival of dehydration.</title>
        <authorList>
            <person name="Xiao L."/>
            <person name="Yang G."/>
            <person name="Zhang L."/>
            <person name="Yang X."/>
            <person name="Zhao S."/>
            <person name="Ji Z."/>
            <person name="Zhou Q."/>
            <person name="Hu M."/>
            <person name="Wang Y."/>
            <person name="Chen M."/>
            <person name="Xu Y."/>
            <person name="Jin H."/>
            <person name="Xiao X."/>
            <person name="Hu G."/>
            <person name="Bao F."/>
            <person name="Hu Y."/>
            <person name="Wan P."/>
            <person name="Li L."/>
            <person name="Deng X."/>
            <person name="Kuang T."/>
            <person name="Xiang C."/>
            <person name="Zhu J.K."/>
            <person name="Oliver M.J."/>
            <person name="He Y."/>
        </authorList>
    </citation>
    <scope>NUCLEOTIDE SEQUENCE [LARGE SCALE GENOMIC DNA]</scope>
    <source>
        <strain evidence="2">cv. XS01</strain>
    </source>
</reference>
<evidence type="ECO:0000313" key="1">
    <source>
        <dbReference type="EMBL" id="KZT76499.1"/>
    </source>
</evidence>
<dbReference type="AlphaFoldDB" id="A0A2Z6ZTY6"/>
<name>A0A2Z6ZTY6_9LAMI</name>